<feature type="transmembrane region" description="Helical" evidence="6">
    <location>
        <begin position="289"/>
        <end position="308"/>
    </location>
</feature>
<reference evidence="7" key="1">
    <citation type="submission" date="2020-10" db="EMBL/GenBank/DDBJ databases">
        <authorList>
            <person name="Gilroy R."/>
        </authorList>
    </citation>
    <scope>NUCLEOTIDE SEQUENCE</scope>
    <source>
        <strain evidence="7">ChiHecec3B27-6122</strain>
    </source>
</reference>
<evidence type="ECO:0000256" key="6">
    <source>
        <dbReference type="SAM" id="Phobius"/>
    </source>
</evidence>
<proteinExistence type="inferred from homology"/>
<feature type="transmembrane region" description="Helical" evidence="6">
    <location>
        <begin position="320"/>
        <end position="339"/>
    </location>
</feature>
<feature type="transmembrane region" description="Helical" evidence="6">
    <location>
        <begin position="123"/>
        <end position="142"/>
    </location>
</feature>
<dbReference type="EMBL" id="DVJS01000043">
    <property type="protein sequence ID" value="HIS96720.1"/>
    <property type="molecule type" value="Genomic_DNA"/>
</dbReference>
<accession>A0A9D1G3L5</accession>
<evidence type="ECO:0000256" key="2">
    <source>
        <dbReference type="ARBA" id="ARBA00007349"/>
    </source>
</evidence>
<feature type="transmembrane region" description="Helical" evidence="6">
    <location>
        <begin position="38"/>
        <end position="55"/>
    </location>
</feature>
<dbReference type="GO" id="GO:0022857">
    <property type="term" value="F:transmembrane transporter activity"/>
    <property type="evidence" value="ECO:0007669"/>
    <property type="project" value="InterPro"/>
</dbReference>
<feature type="transmembrane region" description="Helical" evidence="6">
    <location>
        <begin position="208"/>
        <end position="229"/>
    </location>
</feature>
<dbReference type="Proteomes" id="UP000886876">
    <property type="component" value="Unassembled WGS sequence"/>
</dbReference>
<keyword evidence="5 6" id="KW-0472">Membrane</keyword>
<comment type="caution">
    <text evidence="7">The sequence shown here is derived from an EMBL/GenBank/DDBJ whole genome shotgun (WGS) entry which is preliminary data.</text>
</comment>
<evidence type="ECO:0000256" key="5">
    <source>
        <dbReference type="ARBA" id="ARBA00023136"/>
    </source>
</evidence>
<dbReference type="PANTHER" id="PTHR42826">
    <property type="entry name" value="DICARBOXYLATE TRANSPORTER 2.1, CHLOROPLASTIC"/>
    <property type="match status" value="1"/>
</dbReference>
<feature type="transmembrane region" description="Helical" evidence="6">
    <location>
        <begin position="379"/>
        <end position="410"/>
    </location>
</feature>
<dbReference type="InterPro" id="IPR001898">
    <property type="entry name" value="SLC13A/DASS"/>
</dbReference>
<keyword evidence="4 6" id="KW-1133">Transmembrane helix</keyword>
<organism evidence="7 8">
    <name type="scientific">Candidatus Scatomorpha pullistercoris</name>
    <dbReference type="NCBI Taxonomy" id="2840929"/>
    <lineage>
        <taxon>Bacteria</taxon>
        <taxon>Bacillati</taxon>
        <taxon>Bacillota</taxon>
        <taxon>Clostridia</taxon>
        <taxon>Eubacteriales</taxon>
        <taxon>Candidatus Scatomorpha</taxon>
    </lineage>
</organism>
<comment type="similarity">
    <text evidence="2">Belongs to the SLC13A/DASS transporter (TC 2.A.47) family. DIT1 subfamily.</text>
</comment>
<evidence type="ECO:0000256" key="4">
    <source>
        <dbReference type="ARBA" id="ARBA00022989"/>
    </source>
</evidence>
<reference evidence="7" key="2">
    <citation type="journal article" date="2021" name="PeerJ">
        <title>Extensive microbial diversity within the chicken gut microbiome revealed by metagenomics and culture.</title>
        <authorList>
            <person name="Gilroy R."/>
            <person name="Ravi A."/>
            <person name="Getino M."/>
            <person name="Pursley I."/>
            <person name="Horton D.L."/>
            <person name="Alikhan N.F."/>
            <person name="Baker D."/>
            <person name="Gharbi K."/>
            <person name="Hall N."/>
            <person name="Watson M."/>
            <person name="Adriaenssens E.M."/>
            <person name="Foster-Nyarko E."/>
            <person name="Jarju S."/>
            <person name="Secka A."/>
            <person name="Antonio M."/>
            <person name="Oren A."/>
            <person name="Chaudhuri R.R."/>
            <person name="La Ragione R."/>
            <person name="Hildebrand F."/>
            <person name="Pallen M.J."/>
        </authorList>
    </citation>
    <scope>NUCLEOTIDE SEQUENCE</scope>
    <source>
        <strain evidence="7">ChiHecec3B27-6122</strain>
    </source>
</reference>
<keyword evidence="3 6" id="KW-0812">Transmembrane</keyword>
<dbReference type="AlphaFoldDB" id="A0A9D1G3L5"/>
<feature type="transmembrane region" description="Helical" evidence="6">
    <location>
        <begin position="441"/>
        <end position="463"/>
    </location>
</feature>
<evidence type="ECO:0000256" key="3">
    <source>
        <dbReference type="ARBA" id="ARBA00022692"/>
    </source>
</evidence>
<feature type="transmembrane region" description="Helical" evidence="6">
    <location>
        <begin position="62"/>
        <end position="82"/>
    </location>
</feature>
<feature type="transmembrane region" description="Helical" evidence="6">
    <location>
        <begin position="263"/>
        <end position="283"/>
    </location>
</feature>
<dbReference type="GO" id="GO:0016020">
    <property type="term" value="C:membrane"/>
    <property type="evidence" value="ECO:0007669"/>
    <property type="project" value="UniProtKB-SubCell"/>
</dbReference>
<evidence type="ECO:0000256" key="1">
    <source>
        <dbReference type="ARBA" id="ARBA00004141"/>
    </source>
</evidence>
<dbReference type="InterPro" id="IPR030676">
    <property type="entry name" value="CitT-rel"/>
</dbReference>
<gene>
    <name evidence="7" type="ORF">IAD42_01960</name>
</gene>
<comment type="subcellular location">
    <subcellularLocation>
        <location evidence="1">Membrane</location>
        <topology evidence="1">Multi-pass membrane protein</topology>
    </subcellularLocation>
</comment>
<feature type="transmembrane region" description="Helical" evidence="6">
    <location>
        <begin position="9"/>
        <end position="26"/>
    </location>
</feature>
<name>A0A9D1G3L5_9FIRM</name>
<feature type="transmembrane region" description="Helical" evidence="6">
    <location>
        <begin position="88"/>
        <end position="111"/>
    </location>
</feature>
<protein>
    <submittedName>
        <fullName evidence="7">Anion permease</fullName>
    </submittedName>
</protein>
<evidence type="ECO:0000313" key="8">
    <source>
        <dbReference type="Proteomes" id="UP000886876"/>
    </source>
</evidence>
<feature type="transmembrane region" description="Helical" evidence="6">
    <location>
        <begin position="345"/>
        <end position="367"/>
    </location>
</feature>
<dbReference type="Pfam" id="PF00939">
    <property type="entry name" value="Na_sulph_symp"/>
    <property type="match status" value="1"/>
</dbReference>
<sequence>MSKQNIKRIIFFVIAVAVGIAIGSITPPEGLTVESMKFAGIFAAVLILLISQQFVDWTVMLAAMCLLPILKITTFAGAFSAWSGSTLWLVIMVFALSVGIANSGLLTRIALKMLSLFPATYKGAVTALMATSVVLGPLVPSLSAKVNLLVPLATETTAQLGLKERSKGALGLFSATYITAQIGGNAFITGSAHVALMLSLISDNTWDVLSWLKATALWLVVIVVGTYIFSAMVCKPKEKVEFPPSFFKDKAKALGPITTKEKIAITLLVFCIVLWSTTSLHGLDTTTTGLIIVALMFYLGLFSTMDLITKVPWSMMVQIGGLLGLSGCITSLGWSTYIANLLAPVFSPLVANPVLFVAFLCVSTYIMRFVLIDQMACTVVYVAIFAPIIASCGIAQFIVVFCVFMAGMVWNTSYQNPLINVTIQIAGGKYVPFSEARKASWAFMVIFLAACLASVPVWTAFGLM</sequence>
<evidence type="ECO:0000313" key="7">
    <source>
        <dbReference type="EMBL" id="HIS96720.1"/>
    </source>
</evidence>